<accession>A0A7W7VTG4</accession>
<reference evidence="1 2" key="1">
    <citation type="submission" date="2020-08" db="EMBL/GenBank/DDBJ databases">
        <title>Sequencing the genomes of 1000 actinobacteria strains.</title>
        <authorList>
            <person name="Klenk H.-P."/>
        </authorList>
    </citation>
    <scope>NUCLEOTIDE SEQUENCE [LARGE SCALE GENOMIC DNA]</scope>
    <source>
        <strain evidence="1 2">DSM 41654</strain>
    </source>
</reference>
<dbReference type="AlphaFoldDB" id="A0A7W7VTG4"/>
<dbReference type="EMBL" id="JACHJV010000001">
    <property type="protein sequence ID" value="MBB4922212.1"/>
    <property type="molecule type" value="Genomic_DNA"/>
</dbReference>
<protein>
    <recommendedName>
        <fullName evidence="3">DUF3307 domain-containing protein</fullName>
    </recommendedName>
</protein>
<evidence type="ECO:0000313" key="2">
    <source>
        <dbReference type="Proteomes" id="UP000540506"/>
    </source>
</evidence>
<dbReference type="Pfam" id="PF11750">
    <property type="entry name" value="DUF3307"/>
    <property type="match status" value="1"/>
</dbReference>
<keyword evidence="2" id="KW-1185">Reference proteome</keyword>
<organism evidence="1 2">
    <name type="scientific">Kitasatospora kifunensis</name>
    <name type="common">Streptomyces kifunensis</name>
    <dbReference type="NCBI Taxonomy" id="58351"/>
    <lineage>
        <taxon>Bacteria</taxon>
        <taxon>Bacillati</taxon>
        <taxon>Actinomycetota</taxon>
        <taxon>Actinomycetes</taxon>
        <taxon>Kitasatosporales</taxon>
        <taxon>Streptomycetaceae</taxon>
        <taxon>Kitasatospora</taxon>
    </lineage>
</organism>
<evidence type="ECO:0008006" key="3">
    <source>
        <dbReference type="Google" id="ProtNLM"/>
    </source>
</evidence>
<name>A0A7W7VTG4_KITKI</name>
<dbReference type="Proteomes" id="UP000540506">
    <property type="component" value="Unassembled WGS sequence"/>
</dbReference>
<dbReference type="InterPro" id="IPR021737">
    <property type="entry name" value="Phage_phiKZ_Orf197"/>
</dbReference>
<evidence type="ECO:0000313" key="1">
    <source>
        <dbReference type="EMBL" id="MBB4922212.1"/>
    </source>
</evidence>
<comment type="caution">
    <text evidence="1">The sequence shown here is derived from an EMBL/GenBank/DDBJ whole genome shotgun (WGS) entry which is preliminary data.</text>
</comment>
<sequence>MFADFFVILFAAHHLSDYPLQTDYQALHKADRTATGWRANLAHAGTHVTTSAVLLWLGILILDLHASAAGTVAALAWIGCSHSLIDRRWPVRWWMEHTGQTSYLANGGAQYVDQAFHIGLGLLPAAVTLAAM</sequence>
<gene>
    <name evidence="1" type="ORF">FHR34_001205</name>
</gene>
<proteinExistence type="predicted"/>
<dbReference type="RefSeq" id="WP_184934422.1">
    <property type="nucleotide sequence ID" value="NZ_JACHJV010000001.1"/>
</dbReference>